<dbReference type="GO" id="GO:0016891">
    <property type="term" value="F:RNA endonuclease activity producing 5'-phosphomonoesters, hydrolytic mechanism"/>
    <property type="evidence" value="ECO:0007669"/>
    <property type="project" value="TreeGrafter"/>
</dbReference>
<proteinExistence type="inferred from homology"/>
<keyword evidence="5 6" id="KW-0378">Hydrolase</keyword>
<keyword evidence="6" id="KW-0479">Metal-binding</keyword>
<dbReference type="Proteomes" id="UP000265882">
    <property type="component" value="Unassembled WGS sequence"/>
</dbReference>
<keyword evidence="6" id="KW-0234">DNA repair</keyword>
<dbReference type="InterPro" id="IPR007581">
    <property type="entry name" value="Endonuclease-V"/>
</dbReference>
<dbReference type="GO" id="GO:0003727">
    <property type="term" value="F:single-stranded RNA binding"/>
    <property type="evidence" value="ECO:0007669"/>
    <property type="project" value="TreeGrafter"/>
</dbReference>
<feature type="binding site" evidence="6">
    <location>
        <position position="44"/>
    </location>
    <ligand>
        <name>Mg(2+)</name>
        <dbReference type="ChEBI" id="CHEBI:18420"/>
    </ligand>
</feature>
<evidence type="ECO:0000256" key="6">
    <source>
        <dbReference type="HAMAP-Rule" id="MF_00801"/>
    </source>
</evidence>
<comment type="cofactor">
    <cofactor evidence="6">
        <name>Mg(2+)</name>
        <dbReference type="ChEBI" id="CHEBI:18420"/>
    </cofactor>
</comment>
<protein>
    <recommendedName>
        <fullName evidence="6">Endonuclease V</fullName>
        <ecNumber evidence="6">3.1.21.7</ecNumber>
    </recommendedName>
    <alternativeName>
        <fullName evidence="6">Deoxyinosine 3'endonuclease</fullName>
    </alternativeName>
    <alternativeName>
        <fullName evidence="6">Deoxyribonuclease V</fullName>
        <shortName evidence="6">DNase V</shortName>
    </alternativeName>
</protein>
<comment type="caution">
    <text evidence="7">The sequence shown here is derived from an EMBL/GenBank/DDBJ whole genome shotgun (WGS) entry which is preliminary data.</text>
</comment>
<dbReference type="HAMAP" id="MF_00801">
    <property type="entry name" value="Endonuclease_5"/>
    <property type="match status" value="1"/>
</dbReference>
<dbReference type="CDD" id="cd06559">
    <property type="entry name" value="Endonuclease_V"/>
    <property type="match status" value="1"/>
</dbReference>
<dbReference type="NCBIfam" id="NF008629">
    <property type="entry name" value="PRK11617.1"/>
    <property type="match status" value="1"/>
</dbReference>
<dbReference type="PANTHER" id="PTHR28511">
    <property type="entry name" value="ENDONUCLEASE V"/>
    <property type="match status" value="1"/>
</dbReference>
<evidence type="ECO:0000313" key="8">
    <source>
        <dbReference type="Proteomes" id="UP000265882"/>
    </source>
</evidence>
<evidence type="ECO:0000256" key="1">
    <source>
        <dbReference type="ARBA" id="ARBA00004496"/>
    </source>
</evidence>
<keyword evidence="2 6" id="KW-0963">Cytoplasm</keyword>
<gene>
    <name evidence="6" type="primary">nfi</name>
    <name evidence="7" type="ORF">C4520_21185</name>
</gene>
<comment type="function">
    <text evidence="6">DNA repair enzyme involved in the repair of deaminated bases. Selectively cleaves double-stranded DNA at the second phosphodiester bond 3' to a deoxyinosine leaving behind the intact lesion on the nicked DNA.</text>
</comment>
<name>A0A3A4NIH7_ABYX5</name>
<organism evidence="7 8">
    <name type="scientific">Abyssobacteria bacterium (strain SURF_5)</name>
    <dbReference type="NCBI Taxonomy" id="2093360"/>
    <lineage>
        <taxon>Bacteria</taxon>
        <taxon>Pseudomonadati</taxon>
        <taxon>Candidatus Hydrogenedentota</taxon>
        <taxon>Candidatus Abyssobacteria</taxon>
    </lineage>
</organism>
<sequence>MLRVKQLHKWKVTYREAAAIQNSLRERIDFSPLRRSPKTVAGADVAYDKKTDVLFAAIVVIRLPSLEVIEETVVEGKTSFPYIPGLLSFREAPIVAKAFKQLTVSPDALICDGQGIAHPRGFGLASHLGVLLDIPSVGCAKSRLIGTYREPGPNRGNFTLLKREKSVSTDEITNSVYQPPETIGAVVRTRAGVKPVFVSVGHRIDLRGAIRLVLRCCNGCRIPEPTRRAHILVNTAKRTARPF</sequence>
<evidence type="ECO:0000256" key="5">
    <source>
        <dbReference type="ARBA" id="ARBA00022801"/>
    </source>
</evidence>
<comment type="subcellular location">
    <subcellularLocation>
        <location evidence="1 6">Cytoplasm</location>
    </subcellularLocation>
</comment>
<comment type="similarity">
    <text evidence="6">Belongs to the endonuclease V family.</text>
</comment>
<keyword evidence="4 6" id="KW-0255">Endonuclease</keyword>
<dbReference type="GO" id="GO:0006281">
    <property type="term" value="P:DNA repair"/>
    <property type="evidence" value="ECO:0007669"/>
    <property type="project" value="UniProtKB-UniRule"/>
</dbReference>
<keyword evidence="6" id="KW-0227">DNA damage</keyword>
<dbReference type="GO" id="GO:0043737">
    <property type="term" value="F:deoxyribonuclease V activity"/>
    <property type="evidence" value="ECO:0007669"/>
    <property type="project" value="UniProtKB-UniRule"/>
</dbReference>
<dbReference type="GO" id="GO:0000287">
    <property type="term" value="F:magnesium ion binding"/>
    <property type="evidence" value="ECO:0007669"/>
    <property type="project" value="UniProtKB-UniRule"/>
</dbReference>
<evidence type="ECO:0000256" key="2">
    <source>
        <dbReference type="ARBA" id="ARBA00022490"/>
    </source>
</evidence>
<dbReference type="AlphaFoldDB" id="A0A3A4NIH7"/>
<comment type="catalytic activity">
    <reaction evidence="6">
        <text>Endonucleolytic cleavage at apurinic or apyrimidinic sites to products with a 5'-phosphate.</text>
        <dbReference type="EC" id="3.1.21.7"/>
    </reaction>
</comment>
<dbReference type="EC" id="3.1.21.7" evidence="6"/>
<feature type="binding site" evidence="6">
    <location>
        <position position="112"/>
    </location>
    <ligand>
        <name>Mg(2+)</name>
        <dbReference type="ChEBI" id="CHEBI:18420"/>
    </ligand>
</feature>
<accession>A0A3A4NIH7</accession>
<dbReference type="EMBL" id="QZKU01000143">
    <property type="protein sequence ID" value="RJP14521.1"/>
    <property type="molecule type" value="Genomic_DNA"/>
</dbReference>
<evidence type="ECO:0000256" key="4">
    <source>
        <dbReference type="ARBA" id="ARBA00022759"/>
    </source>
</evidence>
<evidence type="ECO:0000313" key="7">
    <source>
        <dbReference type="EMBL" id="RJP14521.1"/>
    </source>
</evidence>
<dbReference type="GO" id="GO:0005737">
    <property type="term" value="C:cytoplasm"/>
    <property type="evidence" value="ECO:0007669"/>
    <property type="project" value="UniProtKB-SubCell"/>
</dbReference>
<keyword evidence="3 6" id="KW-0540">Nuclease</keyword>
<dbReference type="Pfam" id="PF04493">
    <property type="entry name" value="Endonuclease_5"/>
    <property type="match status" value="1"/>
</dbReference>
<feature type="site" description="Interaction with target DNA" evidence="6">
    <location>
        <position position="82"/>
    </location>
</feature>
<keyword evidence="6" id="KW-0460">Magnesium</keyword>
<dbReference type="PANTHER" id="PTHR28511:SF1">
    <property type="entry name" value="ENDONUCLEASE V"/>
    <property type="match status" value="1"/>
</dbReference>
<evidence type="ECO:0000256" key="3">
    <source>
        <dbReference type="ARBA" id="ARBA00022722"/>
    </source>
</evidence>
<reference evidence="7 8" key="1">
    <citation type="journal article" date="2017" name="ISME J.">
        <title>Energy and carbon metabolisms in a deep terrestrial subsurface fluid microbial community.</title>
        <authorList>
            <person name="Momper L."/>
            <person name="Jungbluth S.P."/>
            <person name="Lee M.D."/>
            <person name="Amend J.P."/>
        </authorList>
    </citation>
    <scope>NUCLEOTIDE SEQUENCE [LARGE SCALE GENOMIC DNA]</scope>
    <source>
        <strain evidence="7">SURF_5</strain>
    </source>
</reference>
<dbReference type="Gene3D" id="3.30.2170.10">
    <property type="entry name" value="archaeoglobus fulgidus dsm 4304 superfamily"/>
    <property type="match status" value="1"/>
</dbReference>